<evidence type="ECO:0000313" key="19">
    <source>
        <dbReference type="Proteomes" id="UP000011087"/>
    </source>
</evidence>
<dbReference type="AlphaFoldDB" id="L1JRL7"/>
<keyword evidence="8" id="KW-0406">Ion transport</keyword>
<dbReference type="InterPro" id="IPR005821">
    <property type="entry name" value="Ion_trans_dom"/>
</dbReference>
<feature type="region of interest" description="Disordered" evidence="12">
    <location>
        <begin position="1"/>
        <end position="41"/>
    </location>
</feature>
<dbReference type="HOGENOM" id="CLU_008855_0_0_1"/>
<sequence length="968" mass="109240">MSSPALQHEMRQQEGEGEEDRSDDDTSISVSEKSVEKKSKRRKPNCVPKSWVRASERVRGWVEVRLNGTFGVRLEVFNGLCSFTSVLLYCLQTYVDRASTVNKGLENTVKLLDQIQNVIIIFFLSDFLLRLYAAENRWKHLHDKFVIIDIVTIFPPFLVRVSVWSTQSPATRGFTMPTTGNYDFLRVVRMLKVVHAISVLRWSNSSRLSAADDVSRKIFISCAAFCCILLCFSGMFLELENQFGTEGDIFLHDALYFVICSMSSVGYGDISPTTLSTKMLVILMICAAYAIIGDQLNQFNKLLSTFSPWARAQYKAKSSSKHVVVCGETSVSSITEFLEELFHPDHGTDDMLLFVVIVGTGRPSQAFQNVIANWPQVTYLEGSVMQERTLERADIVKASSIFLFCDKEARNPKEMDTQTIMRAFAIKEYLKQEKKDVPLFMQIIQPESKVHFTSSAYGTTNYQIVCIDELKLRLLGKSCICPGFCTLISNLARSCSTSLQNSEQWIEEYTGGSSKEIYRVPLPSYFCGMSFAQAVNLVFEHTCCTLFAIEISDAEGVMRSVLFPGRYEIPSGQSHAYMLAESVEDVARVSDFRDHFRGRKEEEKKTEFVIQHESSATCEKSRVFIERMDRSYHITRIPRDLSRTILETAENFSGHILVCGHSSSIGQFVQTLRQKHLVSQQIVILHPEIITSADFAKVAIYPEVYFVQGRPMNGKDLIRAGMLGCSKAVVLSGSNNPSAQDVDGVLNEEAAASLVDSDSVLTYHLISNHNKKADIVCELRNSANMKYLMKEDRNALERDHTLCPPFASGKVYINSILDKLICQLMYNSHLNTIIRELVVSSGLDHDDFTSGDVFPSELFTIPVPSSFDGKPFIQLFQFLVSKQNILPIGLYRQHPTDDFAPLPYVVSAPPRDLVLNKDDQIFTLISPLMSLPRPKGLLYIKVLRATLQKSWDIRLPDHPEPVEQVKEE</sequence>
<dbReference type="Pfam" id="PF22614">
    <property type="entry name" value="Slo-like_RCK"/>
    <property type="match status" value="2"/>
</dbReference>
<dbReference type="GeneID" id="17307460"/>
<reference evidence="17 19" key="1">
    <citation type="journal article" date="2012" name="Nature">
        <title>Algal genomes reveal evolutionary mosaicism and the fate of nucleomorphs.</title>
        <authorList>
            <consortium name="DOE Joint Genome Institute"/>
            <person name="Curtis B.A."/>
            <person name="Tanifuji G."/>
            <person name="Burki F."/>
            <person name="Gruber A."/>
            <person name="Irimia M."/>
            <person name="Maruyama S."/>
            <person name="Arias M.C."/>
            <person name="Ball S.G."/>
            <person name="Gile G.H."/>
            <person name="Hirakawa Y."/>
            <person name="Hopkins J.F."/>
            <person name="Kuo A."/>
            <person name="Rensing S.A."/>
            <person name="Schmutz J."/>
            <person name="Symeonidi A."/>
            <person name="Elias M."/>
            <person name="Eveleigh R.J."/>
            <person name="Herman E.K."/>
            <person name="Klute M.J."/>
            <person name="Nakayama T."/>
            <person name="Obornik M."/>
            <person name="Reyes-Prieto A."/>
            <person name="Armbrust E.V."/>
            <person name="Aves S.J."/>
            <person name="Beiko R.G."/>
            <person name="Coutinho P."/>
            <person name="Dacks J.B."/>
            <person name="Durnford D.G."/>
            <person name="Fast N.M."/>
            <person name="Green B.R."/>
            <person name="Grisdale C.J."/>
            <person name="Hempel F."/>
            <person name="Henrissat B."/>
            <person name="Hoppner M.P."/>
            <person name="Ishida K."/>
            <person name="Kim E."/>
            <person name="Koreny L."/>
            <person name="Kroth P.G."/>
            <person name="Liu Y."/>
            <person name="Malik S.B."/>
            <person name="Maier U.G."/>
            <person name="McRose D."/>
            <person name="Mock T."/>
            <person name="Neilson J.A."/>
            <person name="Onodera N.T."/>
            <person name="Poole A.M."/>
            <person name="Pritham E.J."/>
            <person name="Richards T.A."/>
            <person name="Rocap G."/>
            <person name="Roy S.W."/>
            <person name="Sarai C."/>
            <person name="Schaack S."/>
            <person name="Shirato S."/>
            <person name="Slamovits C.H."/>
            <person name="Spencer D.F."/>
            <person name="Suzuki S."/>
            <person name="Worden A.Z."/>
            <person name="Zauner S."/>
            <person name="Barry K."/>
            <person name="Bell C."/>
            <person name="Bharti A.K."/>
            <person name="Crow J.A."/>
            <person name="Grimwood J."/>
            <person name="Kramer R."/>
            <person name="Lindquist E."/>
            <person name="Lucas S."/>
            <person name="Salamov A."/>
            <person name="McFadden G.I."/>
            <person name="Lane C.E."/>
            <person name="Keeling P.J."/>
            <person name="Gray M.W."/>
            <person name="Grigoriev I.V."/>
            <person name="Archibald J.M."/>
        </authorList>
    </citation>
    <scope>NUCLEOTIDE SEQUENCE</scope>
    <source>
        <strain evidence="17 19">CCMP2712</strain>
    </source>
</reference>
<dbReference type="OMA" id="MEPRCLL"/>
<dbReference type="SUPFAM" id="SSF81324">
    <property type="entry name" value="Voltage-gated potassium channels"/>
    <property type="match status" value="1"/>
</dbReference>
<feature type="domain" description="RCK N-terminal" evidence="16">
    <location>
        <begin position="319"/>
        <end position="436"/>
    </location>
</feature>
<evidence type="ECO:0000256" key="1">
    <source>
        <dbReference type="ARBA" id="ARBA00004141"/>
    </source>
</evidence>
<keyword evidence="9 13" id="KW-0472">Membrane</keyword>
<feature type="domain" description="Ion transport" evidence="14">
    <location>
        <begin position="76"/>
        <end position="290"/>
    </location>
</feature>
<dbReference type="GO" id="GO:0005267">
    <property type="term" value="F:potassium channel activity"/>
    <property type="evidence" value="ECO:0007669"/>
    <property type="project" value="UniProtKB-KW"/>
</dbReference>
<dbReference type="Pfam" id="PF03493">
    <property type="entry name" value="BK_channel_a"/>
    <property type="match status" value="1"/>
</dbReference>
<protein>
    <recommendedName>
        <fullName evidence="11">BK channel</fullName>
    </recommendedName>
</protein>
<evidence type="ECO:0000256" key="4">
    <source>
        <dbReference type="ARBA" id="ARBA00022692"/>
    </source>
</evidence>
<evidence type="ECO:0000256" key="6">
    <source>
        <dbReference type="ARBA" id="ARBA00022958"/>
    </source>
</evidence>
<feature type="transmembrane region" description="Helical" evidence="13">
    <location>
        <begin position="76"/>
        <end position="95"/>
    </location>
</feature>
<dbReference type="EMBL" id="JH992977">
    <property type="protein sequence ID" value="EKX50805.1"/>
    <property type="molecule type" value="Genomic_DNA"/>
</dbReference>
<evidence type="ECO:0000256" key="5">
    <source>
        <dbReference type="ARBA" id="ARBA00022826"/>
    </source>
</evidence>
<dbReference type="PaxDb" id="55529-EKX50805"/>
<dbReference type="eggNOG" id="KOG1420">
    <property type="taxonomic scope" value="Eukaryota"/>
</dbReference>
<evidence type="ECO:0000313" key="17">
    <source>
        <dbReference type="EMBL" id="EKX50805.1"/>
    </source>
</evidence>
<dbReference type="PANTHER" id="PTHR10027:SF10">
    <property type="entry name" value="SLOWPOKE 2, ISOFORM D"/>
    <property type="match status" value="1"/>
</dbReference>
<dbReference type="PANTHER" id="PTHR10027">
    <property type="entry name" value="CALCIUM-ACTIVATED POTASSIUM CHANNEL ALPHA CHAIN"/>
    <property type="match status" value="1"/>
</dbReference>
<feature type="transmembrane region" description="Helical" evidence="13">
    <location>
        <begin position="275"/>
        <end position="292"/>
    </location>
</feature>
<reference evidence="19" key="2">
    <citation type="submission" date="2012-11" db="EMBL/GenBank/DDBJ databases">
        <authorList>
            <person name="Kuo A."/>
            <person name="Curtis B.A."/>
            <person name="Tanifuji G."/>
            <person name="Burki F."/>
            <person name="Gruber A."/>
            <person name="Irimia M."/>
            <person name="Maruyama S."/>
            <person name="Arias M.C."/>
            <person name="Ball S.G."/>
            <person name="Gile G.H."/>
            <person name="Hirakawa Y."/>
            <person name="Hopkins J.F."/>
            <person name="Rensing S.A."/>
            <person name="Schmutz J."/>
            <person name="Symeonidi A."/>
            <person name="Elias M."/>
            <person name="Eveleigh R.J."/>
            <person name="Herman E.K."/>
            <person name="Klute M.J."/>
            <person name="Nakayama T."/>
            <person name="Obornik M."/>
            <person name="Reyes-Prieto A."/>
            <person name="Armbrust E.V."/>
            <person name="Aves S.J."/>
            <person name="Beiko R.G."/>
            <person name="Coutinho P."/>
            <person name="Dacks J.B."/>
            <person name="Durnford D.G."/>
            <person name="Fast N.M."/>
            <person name="Green B.R."/>
            <person name="Grisdale C."/>
            <person name="Hempe F."/>
            <person name="Henrissat B."/>
            <person name="Hoppner M.P."/>
            <person name="Ishida K.-I."/>
            <person name="Kim E."/>
            <person name="Koreny L."/>
            <person name="Kroth P.G."/>
            <person name="Liu Y."/>
            <person name="Malik S.-B."/>
            <person name="Maier U.G."/>
            <person name="McRose D."/>
            <person name="Mock T."/>
            <person name="Neilson J.A."/>
            <person name="Onodera N.T."/>
            <person name="Poole A.M."/>
            <person name="Pritham E.J."/>
            <person name="Richards T.A."/>
            <person name="Rocap G."/>
            <person name="Roy S.W."/>
            <person name="Sarai C."/>
            <person name="Schaack S."/>
            <person name="Shirato S."/>
            <person name="Slamovits C.H."/>
            <person name="Spencer D.F."/>
            <person name="Suzuki S."/>
            <person name="Worden A.Z."/>
            <person name="Zauner S."/>
            <person name="Barry K."/>
            <person name="Bell C."/>
            <person name="Bharti A.K."/>
            <person name="Crow J.A."/>
            <person name="Grimwood J."/>
            <person name="Kramer R."/>
            <person name="Lindquist E."/>
            <person name="Lucas S."/>
            <person name="Salamov A."/>
            <person name="McFadden G.I."/>
            <person name="Lane C.E."/>
            <person name="Keeling P.J."/>
            <person name="Gray M.W."/>
            <person name="Grigoriev I.V."/>
            <person name="Archibald J.M."/>
        </authorList>
    </citation>
    <scope>NUCLEOTIDE SEQUENCE</scope>
    <source>
        <strain evidence="19">CCMP2712</strain>
    </source>
</reference>
<dbReference type="InterPro" id="IPR003929">
    <property type="entry name" value="K_chnl_BK_asu"/>
</dbReference>
<keyword evidence="7 13" id="KW-1133">Transmembrane helix</keyword>
<keyword evidence="10" id="KW-0407">Ion channel</keyword>
<evidence type="ECO:0000313" key="18">
    <source>
        <dbReference type="EnsemblProtists" id="EKX50805"/>
    </source>
</evidence>
<keyword evidence="6" id="KW-0630">Potassium</keyword>
<dbReference type="GO" id="GO:0016020">
    <property type="term" value="C:membrane"/>
    <property type="evidence" value="ECO:0007669"/>
    <property type="project" value="UniProtKB-SubCell"/>
</dbReference>
<feature type="transmembrane region" description="Helical" evidence="13">
    <location>
        <begin position="214"/>
        <end position="237"/>
    </location>
</feature>
<dbReference type="KEGG" id="gtt:GUITHDRAFT_134917"/>
<dbReference type="InterPro" id="IPR047871">
    <property type="entry name" value="K_chnl_Slo-like"/>
</dbReference>
<dbReference type="OrthoDB" id="10035564at2759"/>
<dbReference type="InterPro" id="IPR003148">
    <property type="entry name" value="RCK_N"/>
</dbReference>
<evidence type="ECO:0000259" key="15">
    <source>
        <dbReference type="Pfam" id="PF03493"/>
    </source>
</evidence>
<evidence type="ECO:0000256" key="10">
    <source>
        <dbReference type="ARBA" id="ARBA00023303"/>
    </source>
</evidence>
<dbReference type="InterPro" id="IPR036291">
    <property type="entry name" value="NAD(P)-bd_dom_sf"/>
</dbReference>
<dbReference type="SUPFAM" id="SSF51735">
    <property type="entry name" value="NAD(P)-binding Rossmann-fold domains"/>
    <property type="match status" value="1"/>
</dbReference>
<evidence type="ECO:0000256" key="7">
    <source>
        <dbReference type="ARBA" id="ARBA00022989"/>
    </source>
</evidence>
<feature type="compositionally biased region" description="Acidic residues" evidence="12">
    <location>
        <begin position="15"/>
        <end position="26"/>
    </location>
</feature>
<evidence type="ECO:0000256" key="13">
    <source>
        <dbReference type="SAM" id="Phobius"/>
    </source>
</evidence>
<dbReference type="Gene3D" id="3.40.50.720">
    <property type="entry name" value="NAD(P)-binding Rossmann-like Domain"/>
    <property type="match status" value="2"/>
</dbReference>
<dbReference type="Pfam" id="PF00520">
    <property type="entry name" value="Ion_trans"/>
    <property type="match status" value="1"/>
</dbReference>
<dbReference type="EnsemblProtists" id="EKX50805">
    <property type="protein sequence ID" value="EKX50805"/>
    <property type="gene ID" value="GUITHDRAFT_134917"/>
</dbReference>
<evidence type="ECO:0000256" key="3">
    <source>
        <dbReference type="ARBA" id="ARBA00022538"/>
    </source>
</evidence>
<feature type="domain" description="RCK N-terminal" evidence="16">
    <location>
        <begin position="652"/>
        <end position="777"/>
    </location>
</feature>
<comment type="subcellular location">
    <subcellularLocation>
        <location evidence="1">Membrane</location>
        <topology evidence="1">Multi-pass membrane protein</topology>
    </subcellularLocation>
</comment>
<keyword evidence="3" id="KW-0633">Potassium transport</keyword>
<name>L1JRL7_GUITC</name>
<evidence type="ECO:0000256" key="11">
    <source>
        <dbReference type="ARBA" id="ARBA00029579"/>
    </source>
</evidence>
<organism evidence="17">
    <name type="scientific">Guillardia theta (strain CCMP2712)</name>
    <name type="common">Cryptophyte</name>
    <dbReference type="NCBI Taxonomy" id="905079"/>
    <lineage>
        <taxon>Eukaryota</taxon>
        <taxon>Cryptophyceae</taxon>
        <taxon>Pyrenomonadales</taxon>
        <taxon>Geminigeraceae</taxon>
        <taxon>Guillardia</taxon>
    </lineage>
</organism>
<feature type="transmembrane region" description="Helical" evidence="13">
    <location>
        <begin position="115"/>
        <end position="133"/>
    </location>
</feature>
<gene>
    <name evidence="17" type="ORF">GUITHDRAFT_134917</name>
</gene>
<keyword evidence="5" id="KW-0631">Potassium channel</keyword>
<dbReference type="PRINTS" id="PR00169">
    <property type="entry name" value="KCHANNEL"/>
</dbReference>
<feature type="domain" description="Calcium-activated potassium channel BK alpha subunit" evidence="15">
    <location>
        <begin position="463"/>
        <end position="549"/>
    </location>
</feature>
<evidence type="ECO:0000256" key="2">
    <source>
        <dbReference type="ARBA" id="ARBA00022448"/>
    </source>
</evidence>
<keyword evidence="19" id="KW-1185">Reference proteome</keyword>
<evidence type="ECO:0000259" key="16">
    <source>
        <dbReference type="Pfam" id="PF22614"/>
    </source>
</evidence>
<dbReference type="InterPro" id="IPR027359">
    <property type="entry name" value="Volt_channel_dom_sf"/>
</dbReference>
<dbReference type="Proteomes" id="UP000011087">
    <property type="component" value="Unassembled WGS sequence"/>
</dbReference>
<evidence type="ECO:0000256" key="9">
    <source>
        <dbReference type="ARBA" id="ARBA00023136"/>
    </source>
</evidence>
<dbReference type="RefSeq" id="XP_005837785.1">
    <property type="nucleotide sequence ID" value="XM_005837728.1"/>
</dbReference>
<keyword evidence="2" id="KW-0813">Transport</keyword>
<keyword evidence="4 13" id="KW-0812">Transmembrane</keyword>
<feature type="transmembrane region" description="Helical" evidence="13">
    <location>
        <begin position="249"/>
        <end position="268"/>
    </location>
</feature>
<evidence type="ECO:0000259" key="14">
    <source>
        <dbReference type="Pfam" id="PF00520"/>
    </source>
</evidence>
<proteinExistence type="predicted"/>
<dbReference type="Gene3D" id="1.10.287.70">
    <property type="match status" value="1"/>
</dbReference>
<dbReference type="Gene3D" id="1.20.120.350">
    <property type="entry name" value="Voltage-gated potassium channels. Chain C"/>
    <property type="match status" value="1"/>
</dbReference>
<evidence type="ECO:0000256" key="12">
    <source>
        <dbReference type="SAM" id="MobiDB-lite"/>
    </source>
</evidence>
<reference evidence="18" key="3">
    <citation type="submission" date="2016-03" db="UniProtKB">
        <authorList>
            <consortium name="EnsemblProtists"/>
        </authorList>
    </citation>
    <scope>IDENTIFICATION</scope>
</reference>
<evidence type="ECO:0000256" key="8">
    <source>
        <dbReference type="ARBA" id="ARBA00023065"/>
    </source>
</evidence>
<accession>L1JRL7</accession>